<evidence type="ECO:0000256" key="1">
    <source>
        <dbReference type="ARBA" id="ARBA00008838"/>
    </source>
</evidence>
<dbReference type="GO" id="GO:0005654">
    <property type="term" value="C:nucleoplasm"/>
    <property type="evidence" value="ECO:0007669"/>
    <property type="project" value="UniProtKB-SubCell"/>
</dbReference>
<feature type="compositionally biased region" description="Polar residues" evidence="6">
    <location>
        <begin position="1"/>
        <end position="13"/>
    </location>
</feature>
<dbReference type="RefSeq" id="XP_007733798.1">
    <property type="nucleotide sequence ID" value="XM_007735608.1"/>
</dbReference>
<feature type="compositionally biased region" description="Basic and acidic residues" evidence="6">
    <location>
        <begin position="296"/>
        <end position="314"/>
    </location>
</feature>
<dbReference type="PIRSF" id="PIRSF017302">
    <property type="entry name" value="Gltscr2"/>
    <property type="match status" value="1"/>
</dbReference>
<gene>
    <name evidence="7" type="ORF">A1O3_05486</name>
</gene>
<sequence length="432" mass="49020">MPSSIGAPQQPKQPSRKGKKAWRKNVDISQVQQGLETLREEVIQGGPLAEKPSEELFALDTQGSEDIKKKYKVQKSLKLDEILAKRSAVPAVDNRKRAHATVTDGVIESSNKRQKPDWVSKKEVQRLKKSINTVSHLDAPNVDGEPSSFDLWSDKTPATQDPSSGEFIPKPKPKVAPPTLRKPPIPLTANGKPVRAVRQPDAGTSYNPTFEDWDELLNREGEKVLEAERTRLLEAQATAEKEARIRALAAAPEPNPADDESAWEGFETENDDPEVLEKKRPKRKTPAQRNKAKRRKEAEKIAKHEKRMSDKRIQAEEVLSALIQRSVDDQLEMTQDEQDQQADQAEEGDDRVLRRRKRGNAVVPEKPLEVVLPDELQDSLRRLKPEGNLLNERFRNLLVNGKLEARKPVLQPKKKKRTFTEKWTYKDFSIKV</sequence>
<accession>W9XX48</accession>
<feature type="compositionally biased region" description="Pro residues" evidence="6">
    <location>
        <begin position="174"/>
        <end position="186"/>
    </location>
</feature>
<keyword evidence="8" id="KW-1185">Reference proteome</keyword>
<protein>
    <recommendedName>
        <fullName evidence="2 5">Ribosome biogenesis protein NOP53</fullName>
    </recommendedName>
</protein>
<comment type="caution">
    <text evidence="7">The sequence shown here is derived from an EMBL/GenBank/DDBJ whole genome shotgun (WGS) entry which is preliminary data.</text>
</comment>
<feature type="region of interest" description="Disordered" evidence="6">
    <location>
        <begin position="329"/>
        <end position="359"/>
    </location>
</feature>
<dbReference type="GO" id="GO:0005730">
    <property type="term" value="C:nucleolus"/>
    <property type="evidence" value="ECO:0007669"/>
    <property type="project" value="UniProtKB-SubCell"/>
</dbReference>
<dbReference type="InterPro" id="IPR011687">
    <property type="entry name" value="Nop53/GLTSCR2"/>
</dbReference>
<feature type="compositionally biased region" description="Acidic residues" evidence="6">
    <location>
        <begin position="329"/>
        <end position="349"/>
    </location>
</feature>
<dbReference type="GeneID" id="19169598"/>
<reference evidence="7 8" key="1">
    <citation type="submission" date="2013-03" db="EMBL/GenBank/DDBJ databases">
        <title>The Genome Sequence of Capronia epimyces CBS 606.96.</title>
        <authorList>
            <consortium name="The Broad Institute Genomics Platform"/>
            <person name="Cuomo C."/>
            <person name="de Hoog S."/>
            <person name="Gorbushina A."/>
            <person name="Walker B."/>
            <person name="Young S.K."/>
            <person name="Zeng Q."/>
            <person name="Gargeya S."/>
            <person name="Fitzgerald M."/>
            <person name="Haas B."/>
            <person name="Abouelleil A."/>
            <person name="Allen A.W."/>
            <person name="Alvarado L."/>
            <person name="Arachchi H.M."/>
            <person name="Berlin A.M."/>
            <person name="Chapman S.B."/>
            <person name="Gainer-Dewar J."/>
            <person name="Goldberg J."/>
            <person name="Griggs A."/>
            <person name="Gujja S."/>
            <person name="Hansen M."/>
            <person name="Howarth C."/>
            <person name="Imamovic A."/>
            <person name="Ireland A."/>
            <person name="Larimer J."/>
            <person name="McCowan C."/>
            <person name="Murphy C."/>
            <person name="Pearson M."/>
            <person name="Poon T.W."/>
            <person name="Priest M."/>
            <person name="Roberts A."/>
            <person name="Saif S."/>
            <person name="Shea T."/>
            <person name="Sisk P."/>
            <person name="Sykes S."/>
            <person name="Wortman J."/>
            <person name="Nusbaum C."/>
            <person name="Birren B."/>
        </authorList>
    </citation>
    <scope>NUCLEOTIDE SEQUENCE [LARGE SCALE GENOMIC DNA]</scope>
    <source>
        <strain evidence="7 8">CBS 606.96</strain>
    </source>
</reference>
<comment type="similarity">
    <text evidence="1 5">Belongs to the NOP53 family.</text>
</comment>
<name>W9XX48_9EURO</name>
<feature type="compositionally biased region" description="Basic residues" evidence="6">
    <location>
        <begin position="14"/>
        <end position="23"/>
    </location>
</feature>
<feature type="compositionally biased region" description="Basic residues" evidence="6">
    <location>
        <begin position="279"/>
        <end position="295"/>
    </location>
</feature>
<dbReference type="AlphaFoldDB" id="W9XX48"/>
<keyword evidence="4 5" id="KW-0539">Nucleus</keyword>
<feature type="region of interest" description="Disordered" evidence="6">
    <location>
        <begin position="1"/>
        <end position="24"/>
    </location>
</feature>
<dbReference type="GO" id="GO:0008097">
    <property type="term" value="F:5S rRNA binding"/>
    <property type="evidence" value="ECO:0007669"/>
    <property type="project" value="TreeGrafter"/>
</dbReference>
<comment type="subcellular location">
    <subcellularLocation>
        <location evidence="5">Nucleus</location>
        <location evidence="5">Nucleolus</location>
    </subcellularLocation>
    <subcellularLocation>
        <location evidence="5">Nucleus</location>
        <location evidence="5">Nucleoplasm</location>
    </subcellularLocation>
</comment>
<dbReference type="HOGENOM" id="CLU_035888_1_0_1"/>
<feature type="region of interest" description="Disordered" evidence="6">
    <location>
        <begin position="131"/>
        <end position="209"/>
    </location>
</feature>
<dbReference type="Pfam" id="PF07767">
    <property type="entry name" value="Nop53"/>
    <property type="match status" value="1"/>
</dbReference>
<evidence type="ECO:0000256" key="4">
    <source>
        <dbReference type="ARBA" id="ARBA00023242"/>
    </source>
</evidence>
<dbReference type="eggNOG" id="KOG2823">
    <property type="taxonomic scope" value="Eukaryota"/>
</dbReference>
<evidence type="ECO:0000256" key="5">
    <source>
        <dbReference type="PIRNR" id="PIRNR017302"/>
    </source>
</evidence>
<dbReference type="OrthoDB" id="5072at2759"/>
<evidence type="ECO:0000256" key="2">
    <source>
        <dbReference type="ARBA" id="ARBA00018339"/>
    </source>
</evidence>
<evidence type="ECO:0000256" key="3">
    <source>
        <dbReference type="ARBA" id="ARBA00022517"/>
    </source>
</evidence>
<dbReference type="PANTHER" id="PTHR14211:SF7">
    <property type="entry name" value="RIBOSOME BIOGENESIS PROTEIN NOP53"/>
    <property type="match status" value="1"/>
</dbReference>
<evidence type="ECO:0000313" key="7">
    <source>
        <dbReference type="EMBL" id="EXJ84813.1"/>
    </source>
</evidence>
<dbReference type="PANTHER" id="PTHR14211">
    <property type="entry name" value="GLIOMA SUPPRESSOR CANDIDATE REGION GENE 2"/>
    <property type="match status" value="1"/>
</dbReference>
<comment type="function">
    <text evidence="5">May play a role in ribosome biogenesis.</text>
</comment>
<dbReference type="GO" id="GO:0006364">
    <property type="term" value="P:rRNA processing"/>
    <property type="evidence" value="ECO:0007669"/>
    <property type="project" value="TreeGrafter"/>
</dbReference>
<dbReference type="EMBL" id="AMGY01000004">
    <property type="protein sequence ID" value="EXJ84813.1"/>
    <property type="molecule type" value="Genomic_DNA"/>
</dbReference>
<proteinExistence type="inferred from homology"/>
<dbReference type="GO" id="GO:0000027">
    <property type="term" value="P:ribosomal large subunit assembly"/>
    <property type="evidence" value="ECO:0007669"/>
    <property type="project" value="UniProtKB-UniRule"/>
</dbReference>
<organism evidence="7 8">
    <name type="scientific">Capronia epimyces CBS 606.96</name>
    <dbReference type="NCBI Taxonomy" id="1182542"/>
    <lineage>
        <taxon>Eukaryota</taxon>
        <taxon>Fungi</taxon>
        <taxon>Dikarya</taxon>
        <taxon>Ascomycota</taxon>
        <taxon>Pezizomycotina</taxon>
        <taxon>Eurotiomycetes</taxon>
        <taxon>Chaetothyriomycetidae</taxon>
        <taxon>Chaetothyriales</taxon>
        <taxon>Herpotrichiellaceae</taxon>
        <taxon>Capronia</taxon>
    </lineage>
</organism>
<feature type="compositionally biased region" description="Acidic residues" evidence="6">
    <location>
        <begin position="256"/>
        <end position="274"/>
    </location>
</feature>
<evidence type="ECO:0000256" key="6">
    <source>
        <dbReference type="SAM" id="MobiDB-lite"/>
    </source>
</evidence>
<evidence type="ECO:0000313" key="8">
    <source>
        <dbReference type="Proteomes" id="UP000019478"/>
    </source>
</evidence>
<feature type="region of interest" description="Disordered" evidence="6">
    <location>
        <begin position="238"/>
        <end position="314"/>
    </location>
</feature>
<dbReference type="Proteomes" id="UP000019478">
    <property type="component" value="Unassembled WGS sequence"/>
</dbReference>
<keyword evidence="3 5" id="KW-0690">Ribosome biogenesis</keyword>
<dbReference type="STRING" id="1182542.W9XX48"/>